<feature type="transmembrane region" description="Helical" evidence="12">
    <location>
        <begin position="507"/>
        <end position="527"/>
    </location>
</feature>
<dbReference type="FunFam" id="1.20.120.1770:FF:000007">
    <property type="entry name" value="Cytochrome b561 and DOMON domain-containing protein"/>
    <property type="match status" value="1"/>
</dbReference>
<evidence type="ECO:0000313" key="16">
    <source>
        <dbReference type="EMBL" id="KAH6824899.1"/>
    </source>
</evidence>
<comment type="subcellular location">
    <subcellularLocation>
        <location evidence="2">Membrane</location>
        <topology evidence="2">Multi-pass membrane protein</topology>
    </subcellularLocation>
</comment>
<dbReference type="GO" id="GO:0046872">
    <property type="term" value="F:metal ion binding"/>
    <property type="evidence" value="ECO:0007669"/>
    <property type="project" value="UniProtKB-KW"/>
</dbReference>
<name>A0AAD4J0Z1_PERFH</name>
<dbReference type="EMBL" id="SDAM02000300">
    <property type="protein sequence ID" value="KAH6824899.1"/>
    <property type="molecule type" value="Genomic_DNA"/>
</dbReference>
<evidence type="ECO:0000259" key="15">
    <source>
        <dbReference type="PROSITE" id="PS50939"/>
    </source>
</evidence>
<dbReference type="Gene3D" id="1.20.120.1770">
    <property type="match status" value="1"/>
</dbReference>
<evidence type="ECO:0000256" key="3">
    <source>
        <dbReference type="ARBA" id="ARBA00022448"/>
    </source>
</evidence>
<evidence type="ECO:0000256" key="9">
    <source>
        <dbReference type="ARBA" id="ARBA00023136"/>
    </source>
</evidence>
<dbReference type="GO" id="GO:0016020">
    <property type="term" value="C:membrane"/>
    <property type="evidence" value="ECO:0007669"/>
    <property type="project" value="UniProtKB-SubCell"/>
</dbReference>
<gene>
    <name evidence="16" type="ORF">C2S53_019112</name>
</gene>
<feature type="transmembrane region" description="Helical" evidence="12">
    <location>
        <begin position="542"/>
        <end position="565"/>
    </location>
</feature>
<dbReference type="InterPro" id="IPR045265">
    <property type="entry name" value="AIR12_DOMON"/>
</dbReference>
<dbReference type="Pfam" id="PF04526">
    <property type="entry name" value="DUF568"/>
    <property type="match status" value="2"/>
</dbReference>
<dbReference type="CDD" id="cd09629">
    <property type="entry name" value="DOMON_CIL1_like"/>
    <property type="match status" value="2"/>
</dbReference>
<dbReference type="PROSITE" id="PS50836">
    <property type="entry name" value="DOMON"/>
    <property type="match status" value="2"/>
</dbReference>
<dbReference type="PROSITE" id="PS50939">
    <property type="entry name" value="CYTOCHROME_B561"/>
    <property type="match status" value="1"/>
</dbReference>
<evidence type="ECO:0000256" key="5">
    <source>
        <dbReference type="ARBA" id="ARBA00022723"/>
    </source>
</evidence>
<evidence type="ECO:0000313" key="17">
    <source>
        <dbReference type="Proteomes" id="UP001190926"/>
    </source>
</evidence>
<feature type="domain" description="DOMON" evidence="14">
    <location>
        <begin position="50"/>
        <end position="166"/>
    </location>
</feature>
<keyword evidence="17" id="KW-1185">Reference proteome</keyword>
<feature type="transmembrane region" description="Helical" evidence="12">
    <location>
        <begin position="437"/>
        <end position="458"/>
    </location>
</feature>
<feature type="region of interest" description="Disordered" evidence="11">
    <location>
        <begin position="166"/>
        <end position="225"/>
    </location>
</feature>
<organism evidence="16 17">
    <name type="scientific">Perilla frutescens var. hirtella</name>
    <name type="common">Perilla citriodora</name>
    <name type="synonym">Perilla setoyensis</name>
    <dbReference type="NCBI Taxonomy" id="608512"/>
    <lineage>
        <taxon>Eukaryota</taxon>
        <taxon>Viridiplantae</taxon>
        <taxon>Streptophyta</taxon>
        <taxon>Embryophyta</taxon>
        <taxon>Tracheophyta</taxon>
        <taxon>Spermatophyta</taxon>
        <taxon>Magnoliopsida</taxon>
        <taxon>eudicotyledons</taxon>
        <taxon>Gunneridae</taxon>
        <taxon>Pentapetalae</taxon>
        <taxon>asterids</taxon>
        <taxon>lamiids</taxon>
        <taxon>Lamiales</taxon>
        <taxon>Lamiaceae</taxon>
        <taxon>Nepetoideae</taxon>
        <taxon>Elsholtzieae</taxon>
        <taxon>Perilla</taxon>
    </lineage>
</organism>
<dbReference type="PANTHER" id="PTHR23130:SF223">
    <property type="entry name" value="CYTOCHROME B561 AND DOMON DOMAIN-CONTAINING PROTEIN"/>
    <property type="match status" value="1"/>
</dbReference>
<keyword evidence="6 13" id="KW-0732">Signal</keyword>
<dbReference type="Pfam" id="PF03188">
    <property type="entry name" value="Cytochrom_B561"/>
    <property type="match status" value="1"/>
</dbReference>
<evidence type="ECO:0000256" key="2">
    <source>
        <dbReference type="ARBA" id="ARBA00004141"/>
    </source>
</evidence>
<keyword evidence="4 12" id="KW-0812">Transmembrane</keyword>
<proteinExistence type="predicted"/>
<keyword evidence="7" id="KW-0249">Electron transport</keyword>
<feature type="chain" id="PRO_5041899454" evidence="13">
    <location>
        <begin position="27"/>
        <end position="588"/>
    </location>
</feature>
<feature type="transmembrane region" description="Helical" evidence="12">
    <location>
        <begin position="478"/>
        <end position="495"/>
    </location>
</feature>
<comment type="caution">
    <text evidence="16">The sequence shown here is derived from an EMBL/GenBank/DDBJ whole genome shotgun (WGS) entry which is preliminary data.</text>
</comment>
<feature type="transmembrane region" description="Helical" evidence="12">
    <location>
        <begin position="407"/>
        <end position="425"/>
    </location>
</feature>
<dbReference type="InterPro" id="IPR005018">
    <property type="entry name" value="DOMON_domain"/>
</dbReference>
<keyword evidence="9 12" id="KW-0472">Membrane</keyword>
<keyword evidence="5" id="KW-0479">Metal-binding</keyword>
<keyword evidence="3" id="KW-0813">Transport</keyword>
<accession>A0AAD4J0Z1</accession>
<evidence type="ECO:0000256" key="10">
    <source>
        <dbReference type="ARBA" id="ARBA00053871"/>
    </source>
</evidence>
<dbReference type="SMART" id="SM00665">
    <property type="entry name" value="B561"/>
    <property type="match status" value="1"/>
</dbReference>
<dbReference type="CDD" id="cd08760">
    <property type="entry name" value="Cyt_b561_FRRS1_like"/>
    <property type="match status" value="1"/>
</dbReference>
<evidence type="ECO:0000256" key="4">
    <source>
        <dbReference type="ARBA" id="ARBA00022692"/>
    </source>
</evidence>
<dbReference type="PANTHER" id="PTHR23130">
    <property type="entry name" value="CYTOCHROME B561 AND DOMON DOMAIN-CONTAINING PROTEIN"/>
    <property type="match status" value="1"/>
</dbReference>
<feature type="compositionally biased region" description="Low complexity" evidence="11">
    <location>
        <begin position="208"/>
        <end position="225"/>
    </location>
</feature>
<sequence>MEQKTHVVLLFSALLLTILLIGSSNAQSSCSSYAFSNGRSFVNCSNLPVLNASIHWNYHQSNRSVDIAYRHEQITDSNWIAWALNPSGGGMIGAQSLVAFVAPNGSIRAYTSPITSYNTALQEGPLSFDVPAKSAEFVNNNQIIIYATIQLPQGNATSFTQLWQHGDLSGGTPRPHPTTEDHLRSSGTIDFATGDTGASAPCPPPDAAPTVPTTPTTPTTANNCPPHSFSGGRTYSDCNSLPVLNAFLHWNYEQSSNSIEIAYRHTGVTTSNWVAWALNPNGGAMIGAQSLVALAAPNGSIRAYTSPITSYSTTLQEGPLSFEVPSISAEFVDNNQMIIYATIQLPQGSSSFTQLWQHGDVSGGVPQAHPTTGDNVRSVGNINFATGSTTAGGAGGGSRQRKRNVHGVLNVVSWGILMPVGAMAARYLKVFKSANPAWFYIHVTCQTSAYIVGVAGWGTGMKLGSDSAGVEHTTHRNIGITLFALGTLQVFALLLRPKPDHKYRLYWNIYHQSVGYAVIALSIANIFEGFDILDPEKKWKNAYIGVLIFLGAAAALLEAFTWFIVLKRKRDSAKNPHQGTTNGNGYHA</sequence>
<evidence type="ECO:0000259" key="14">
    <source>
        <dbReference type="PROSITE" id="PS50836"/>
    </source>
</evidence>
<evidence type="ECO:0000256" key="6">
    <source>
        <dbReference type="ARBA" id="ARBA00022729"/>
    </source>
</evidence>
<evidence type="ECO:0000256" key="7">
    <source>
        <dbReference type="ARBA" id="ARBA00022982"/>
    </source>
</evidence>
<protein>
    <submittedName>
        <fullName evidence="16">Auxin-responsive family protein</fullName>
    </submittedName>
</protein>
<feature type="signal peptide" evidence="13">
    <location>
        <begin position="1"/>
        <end position="26"/>
    </location>
</feature>
<evidence type="ECO:0000256" key="1">
    <source>
        <dbReference type="ARBA" id="ARBA00001970"/>
    </source>
</evidence>
<evidence type="ECO:0000256" key="12">
    <source>
        <dbReference type="SAM" id="Phobius"/>
    </source>
</evidence>
<feature type="domain" description="DOMON" evidence="14">
    <location>
        <begin position="244"/>
        <end position="359"/>
    </location>
</feature>
<evidence type="ECO:0000256" key="11">
    <source>
        <dbReference type="SAM" id="MobiDB-lite"/>
    </source>
</evidence>
<reference evidence="16 17" key="1">
    <citation type="journal article" date="2021" name="Nat. Commun.">
        <title>Incipient diploidization of the medicinal plant Perilla within 10,000 years.</title>
        <authorList>
            <person name="Zhang Y."/>
            <person name="Shen Q."/>
            <person name="Leng L."/>
            <person name="Zhang D."/>
            <person name="Chen S."/>
            <person name="Shi Y."/>
            <person name="Ning Z."/>
            <person name="Chen S."/>
        </authorList>
    </citation>
    <scope>NUCLEOTIDE SEQUENCE [LARGE SCALE GENOMIC DNA]</scope>
    <source>
        <strain evidence="17">cv. PC099</strain>
    </source>
</reference>
<keyword evidence="8 12" id="KW-1133">Transmembrane helix</keyword>
<comment type="function">
    <text evidence="10">May act as a catecholamine-responsive trans-membrane electron transporter.</text>
</comment>
<evidence type="ECO:0000256" key="13">
    <source>
        <dbReference type="SAM" id="SignalP"/>
    </source>
</evidence>
<evidence type="ECO:0000256" key="8">
    <source>
        <dbReference type="ARBA" id="ARBA00022989"/>
    </source>
</evidence>
<comment type="cofactor">
    <cofactor evidence="1">
        <name>heme b</name>
        <dbReference type="ChEBI" id="CHEBI:60344"/>
    </cofactor>
</comment>
<dbReference type="Proteomes" id="UP001190926">
    <property type="component" value="Unassembled WGS sequence"/>
</dbReference>
<dbReference type="InterPro" id="IPR006593">
    <property type="entry name" value="Cyt_b561/ferric_Rdtase_TM"/>
</dbReference>
<feature type="domain" description="Cytochrome b561" evidence="15">
    <location>
        <begin position="370"/>
        <end position="566"/>
    </location>
</feature>
<dbReference type="AlphaFoldDB" id="A0AAD4J0Z1"/>